<comment type="caution">
    <text evidence="1">The sequence shown here is derived from an EMBL/GenBank/DDBJ whole genome shotgun (WGS) entry which is preliminary data.</text>
</comment>
<sequence length="31" mass="3206">MKGIRAASASDRQAVSVSFSVSLIPIAVSRT</sequence>
<protein>
    <submittedName>
        <fullName evidence="1">Uncharacterized protein</fullName>
    </submittedName>
</protein>
<dbReference type="AlphaFoldDB" id="A0A0F9K2V7"/>
<gene>
    <name evidence="1" type="ORF">LCGC14_1685610</name>
</gene>
<evidence type="ECO:0000313" key="1">
    <source>
        <dbReference type="EMBL" id="KKM16463.1"/>
    </source>
</evidence>
<organism evidence="1">
    <name type="scientific">marine sediment metagenome</name>
    <dbReference type="NCBI Taxonomy" id="412755"/>
    <lineage>
        <taxon>unclassified sequences</taxon>
        <taxon>metagenomes</taxon>
        <taxon>ecological metagenomes</taxon>
    </lineage>
</organism>
<dbReference type="EMBL" id="LAZR01014669">
    <property type="protein sequence ID" value="KKM16463.1"/>
    <property type="molecule type" value="Genomic_DNA"/>
</dbReference>
<accession>A0A0F9K2V7</accession>
<reference evidence="1" key="1">
    <citation type="journal article" date="2015" name="Nature">
        <title>Complex archaea that bridge the gap between prokaryotes and eukaryotes.</title>
        <authorList>
            <person name="Spang A."/>
            <person name="Saw J.H."/>
            <person name="Jorgensen S.L."/>
            <person name="Zaremba-Niedzwiedzka K."/>
            <person name="Martijn J."/>
            <person name="Lind A.E."/>
            <person name="van Eijk R."/>
            <person name="Schleper C."/>
            <person name="Guy L."/>
            <person name="Ettema T.J."/>
        </authorList>
    </citation>
    <scope>NUCLEOTIDE SEQUENCE</scope>
</reference>
<proteinExistence type="predicted"/>
<name>A0A0F9K2V7_9ZZZZ</name>
<feature type="non-terminal residue" evidence="1">
    <location>
        <position position="31"/>
    </location>
</feature>